<name>A0AAD4YJ82_PRUDU</name>
<organism evidence="1 2">
    <name type="scientific">Prunus dulcis</name>
    <name type="common">Almond</name>
    <name type="synonym">Amygdalus dulcis</name>
    <dbReference type="NCBI Taxonomy" id="3755"/>
    <lineage>
        <taxon>Eukaryota</taxon>
        <taxon>Viridiplantae</taxon>
        <taxon>Streptophyta</taxon>
        <taxon>Embryophyta</taxon>
        <taxon>Tracheophyta</taxon>
        <taxon>Spermatophyta</taxon>
        <taxon>Magnoliopsida</taxon>
        <taxon>eudicotyledons</taxon>
        <taxon>Gunneridae</taxon>
        <taxon>Pentapetalae</taxon>
        <taxon>rosids</taxon>
        <taxon>fabids</taxon>
        <taxon>Rosales</taxon>
        <taxon>Rosaceae</taxon>
        <taxon>Amygdaloideae</taxon>
        <taxon>Amygdaleae</taxon>
        <taxon>Prunus</taxon>
    </lineage>
</organism>
<comment type="caution">
    <text evidence="1">The sequence shown here is derived from an EMBL/GenBank/DDBJ whole genome shotgun (WGS) entry which is preliminary data.</text>
</comment>
<evidence type="ECO:0000313" key="2">
    <source>
        <dbReference type="Proteomes" id="UP001054821"/>
    </source>
</evidence>
<dbReference type="PANTHER" id="PTHR11439">
    <property type="entry name" value="GAG-POL-RELATED RETROTRANSPOSON"/>
    <property type="match status" value="1"/>
</dbReference>
<dbReference type="Proteomes" id="UP001054821">
    <property type="component" value="Chromosome 8"/>
</dbReference>
<dbReference type="CDD" id="cd09272">
    <property type="entry name" value="RNase_HI_RT_Ty1"/>
    <property type="match status" value="1"/>
</dbReference>
<dbReference type="EMBL" id="JAJFAZ020000008">
    <property type="protein sequence ID" value="KAI5312292.1"/>
    <property type="molecule type" value="Genomic_DNA"/>
</dbReference>
<keyword evidence="2" id="KW-1185">Reference proteome</keyword>
<sequence length="310" mass="34373">MMQHYEMTDLGLLHHFLGLGVVQIDRYIFIHQKKYAMKLLEKCEIPHRPNGEGVMCLIWHTSHQHSGRPLGSSLALGPKRTISCYGGAGPGCDKKFGMKDCKSVAIPLVVNEKLCKEDGSEAANESEFRQIVGSLLYLTATRPDVMFASSLLASDWAGSEDDMRSTGYAFTLGSGMFSWASIKQNTVALSTAEAEYVSVAEATSQAKWLRFVLEDFGEEQVEGTPILCDNTSAIAMAKNPVHHQKTRHISRKFHFIREAIQAKEIELIYCKTEDQIADILTKALPKDRFVSLRSLLGVKTAKGLEGSVKM</sequence>
<dbReference type="PANTHER" id="PTHR11439:SF483">
    <property type="entry name" value="PEPTIDE SYNTHASE GLIP-LIKE, PUTATIVE (AFU_ORTHOLOGUE AFUA_3G12920)-RELATED"/>
    <property type="match status" value="1"/>
</dbReference>
<evidence type="ECO:0008006" key="3">
    <source>
        <dbReference type="Google" id="ProtNLM"/>
    </source>
</evidence>
<accession>A0AAD4YJ82</accession>
<reference evidence="1 2" key="1">
    <citation type="journal article" date="2022" name="G3 (Bethesda)">
        <title>Whole-genome sequence and methylome profiling of the almond [Prunus dulcis (Mill.) D.A. Webb] cultivar 'Nonpareil'.</title>
        <authorList>
            <person name="D'Amico-Willman K.M."/>
            <person name="Ouma W.Z."/>
            <person name="Meulia T."/>
            <person name="Sideli G.M."/>
            <person name="Gradziel T.M."/>
            <person name="Fresnedo-Ramirez J."/>
        </authorList>
    </citation>
    <scope>NUCLEOTIDE SEQUENCE [LARGE SCALE GENOMIC DNA]</scope>
    <source>
        <strain evidence="1">Clone GOH B32 T37-40</strain>
    </source>
</reference>
<dbReference type="AlphaFoldDB" id="A0AAD4YJ82"/>
<evidence type="ECO:0000313" key="1">
    <source>
        <dbReference type="EMBL" id="KAI5312292.1"/>
    </source>
</evidence>
<gene>
    <name evidence="1" type="ORF">L3X38_041465</name>
</gene>
<protein>
    <recommendedName>
        <fullName evidence="3">Reverse transcriptase Ty1/copia-type domain-containing protein</fullName>
    </recommendedName>
</protein>
<proteinExistence type="predicted"/>